<dbReference type="AlphaFoldDB" id="A0A413JZL2"/>
<dbReference type="Pfam" id="PF13450">
    <property type="entry name" value="NAD_binding_8"/>
    <property type="match status" value="1"/>
</dbReference>
<gene>
    <name evidence="1" type="ORF">DXA27_09440</name>
</gene>
<dbReference type="Proteomes" id="UP000284614">
    <property type="component" value="Unassembled WGS sequence"/>
</dbReference>
<proteinExistence type="predicted"/>
<dbReference type="SUPFAM" id="SSF51971">
    <property type="entry name" value="Nucleotide-binding domain"/>
    <property type="match status" value="1"/>
</dbReference>
<comment type="caution">
    <text evidence="1">The sequence shown here is derived from an EMBL/GenBank/DDBJ whole genome shotgun (WGS) entry which is preliminary data.</text>
</comment>
<evidence type="ECO:0000313" key="1">
    <source>
        <dbReference type="EMBL" id="RGY69027.1"/>
    </source>
</evidence>
<dbReference type="PANTHER" id="PTHR21197:SF0">
    <property type="entry name" value="UDP-GALACTOPYRANOSE MUTASE"/>
    <property type="match status" value="1"/>
</dbReference>
<accession>A0A413JZL2</accession>
<dbReference type="GO" id="GO:0008767">
    <property type="term" value="F:UDP-galactopyranose mutase activity"/>
    <property type="evidence" value="ECO:0007669"/>
    <property type="project" value="TreeGrafter"/>
</dbReference>
<organism evidence="1 2">
    <name type="scientific">Bacteroides fragilis</name>
    <dbReference type="NCBI Taxonomy" id="817"/>
    <lineage>
        <taxon>Bacteria</taxon>
        <taxon>Pseudomonadati</taxon>
        <taxon>Bacteroidota</taxon>
        <taxon>Bacteroidia</taxon>
        <taxon>Bacteroidales</taxon>
        <taxon>Bacteroidaceae</taxon>
        <taxon>Bacteroides</taxon>
    </lineage>
</organism>
<reference evidence="1 2" key="1">
    <citation type="submission" date="2018-08" db="EMBL/GenBank/DDBJ databases">
        <title>A genome reference for cultivated species of the human gut microbiota.</title>
        <authorList>
            <person name="Zou Y."/>
            <person name="Xue W."/>
            <person name="Luo G."/>
        </authorList>
    </citation>
    <scope>NUCLEOTIDE SEQUENCE [LARGE SCALE GENOMIC DNA]</scope>
    <source>
        <strain evidence="1 2">OF01-1</strain>
    </source>
</reference>
<dbReference type="EMBL" id="QSDG01000007">
    <property type="protein sequence ID" value="RGY69027.1"/>
    <property type="molecule type" value="Genomic_DNA"/>
</dbReference>
<dbReference type="Gene3D" id="3.50.50.60">
    <property type="entry name" value="FAD/NAD(P)-binding domain"/>
    <property type="match status" value="1"/>
</dbReference>
<dbReference type="GO" id="GO:0005829">
    <property type="term" value="C:cytosol"/>
    <property type="evidence" value="ECO:0007669"/>
    <property type="project" value="TreeGrafter"/>
</dbReference>
<dbReference type="PANTHER" id="PTHR21197">
    <property type="entry name" value="UDP-GALACTOPYRANOSE MUTASE"/>
    <property type="match status" value="1"/>
</dbReference>
<dbReference type="GO" id="GO:0050660">
    <property type="term" value="F:flavin adenine dinucleotide binding"/>
    <property type="evidence" value="ECO:0007669"/>
    <property type="project" value="TreeGrafter"/>
</dbReference>
<name>A0A413JZL2_BACFG</name>
<sequence>MDIIIGAGVSGISYANFTKSEYIILEKEKEIGGYCRTIKKDGYVWDYSGHFFHFRNSDIKSIVTRNISPEELNMVEKRTQILYKDQYVDFPFQKNIHQLEKKEFIDCLYDLFSVKKLTEDVKSFKDMVYANLGKSIADKFLIPYNQKLYACDLDLLDSGAMGRFFPKASKEEIILNFKNSCHNNSYNSFFVYPKGGAIEYINSLFKNLNEEKVFLSEEVLSIDVCKKEVKTNRRMLNYDNLISTIPFPDLLQKCNIKYDSNIFTWNKVLVFNLGFDKKGSETKNSWIYIPDSDIIFYRVGFYDNIMGTDKMSLYVEIGFAKDTVNINIEAYLERVLFDLKKKGIVTDQKLVSYNSVLMDPAYVHINRRSIDTVNELKKRLALNNVFSIGRYGSWTYCSIEDNIIEAQELTRYLNGEKC</sequence>
<dbReference type="RefSeq" id="WP_005818708.1">
    <property type="nucleotide sequence ID" value="NZ_CAXSXC010000030.1"/>
</dbReference>
<evidence type="ECO:0000313" key="2">
    <source>
        <dbReference type="Proteomes" id="UP000284614"/>
    </source>
</evidence>
<dbReference type="InterPro" id="IPR036188">
    <property type="entry name" value="FAD/NAD-bd_sf"/>
</dbReference>
<protein>
    <submittedName>
        <fullName evidence="1">LPS biosynthesis protein</fullName>
    </submittedName>
</protein>